<name>A0ABN8SFR6_9CNID</name>
<evidence type="ECO:0000313" key="3">
    <source>
        <dbReference type="Proteomes" id="UP001159405"/>
    </source>
</evidence>
<gene>
    <name evidence="2" type="ORF">PLOB_00042111</name>
</gene>
<sequence length="233" mass="27208">MFTWCRKRKADVIFLQETHSKEDSEKQWANEWGGKAFFSHGSPNSCGLDKKGGVMVPRKMVIDDIECLQNELDLVDVWRIKNPQSRSYTWSQKSPPVFCRLDYWLISNNLQDFVNTTDIIPAVKTDHAAIELNLTDSNQNSKGPGFWKMNVSLLEDPNYLEELKQNIPLWKTTGSDNLSDKRCIWDWLKYNIRNHAILFSKKKAKERSAMEKTYNKYTRKQPKNSNRTLPTLT</sequence>
<proteinExistence type="predicted"/>
<protein>
    <recommendedName>
        <fullName evidence="4">Endonuclease/exonuclease/phosphatase domain-containing protein</fullName>
    </recommendedName>
</protein>
<comment type="caution">
    <text evidence="2">The sequence shown here is derived from an EMBL/GenBank/DDBJ whole genome shotgun (WGS) entry which is preliminary data.</text>
</comment>
<dbReference type="SUPFAM" id="SSF56219">
    <property type="entry name" value="DNase I-like"/>
    <property type="match status" value="1"/>
</dbReference>
<organism evidence="2 3">
    <name type="scientific">Porites lobata</name>
    <dbReference type="NCBI Taxonomy" id="104759"/>
    <lineage>
        <taxon>Eukaryota</taxon>
        <taxon>Metazoa</taxon>
        <taxon>Cnidaria</taxon>
        <taxon>Anthozoa</taxon>
        <taxon>Hexacorallia</taxon>
        <taxon>Scleractinia</taxon>
        <taxon>Fungiina</taxon>
        <taxon>Poritidae</taxon>
        <taxon>Porites</taxon>
    </lineage>
</organism>
<dbReference type="Proteomes" id="UP001159405">
    <property type="component" value="Unassembled WGS sequence"/>
</dbReference>
<dbReference type="Gene3D" id="3.60.10.10">
    <property type="entry name" value="Endonuclease/exonuclease/phosphatase"/>
    <property type="match status" value="2"/>
</dbReference>
<evidence type="ECO:0008006" key="4">
    <source>
        <dbReference type="Google" id="ProtNLM"/>
    </source>
</evidence>
<dbReference type="EMBL" id="CALNXK010000675">
    <property type="protein sequence ID" value="CAH3189030.1"/>
    <property type="molecule type" value="Genomic_DNA"/>
</dbReference>
<accession>A0ABN8SFR6</accession>
<keyword evidence="3" id="KW-1185">Reference proteome</keyword>
<feature type="compositionally biased region" description="Polar residues" evidence="1">
    <location>
        <begin position="223"/>
        <end position="233"/>
    </location>
</feature>
<evidence type="ECO:0000313" key="2">
    <source>
        <dbReference type="EMBL" id="CAH3189030.1"/>
    </source>
</evidence>
<reference evidence="2 3" key="1">
    <citation type="submission" date="2022-05" db="EMBL/GenBank/DDBJ databases">
        <authorList>
            <consortium name="Genoscope - CEA"/>
            <person name="William W."/>
        </authorList>
    </citation>
    <scope>NUCLEOTIDE SEQUENCE [LARGE SCALE GENOMIC DNA]</scope>
</reference>
<feature type="region of interest" description="Disordered" evidence="1">
    <location>
        <begin position="210"/>
        <end position="233"/>
    </location>
</feature>
<evidence type="ECO:0000256" key="1">
    <source>
        <dbReference type="SAM" id="MobiDB-lite"/>
    </source>
</evidence>
<dbReference type="InterPro" id="IPR036691">
    <property type="entry name" value="Endo/exonu/phosph_ase_sf"/>
</dbReference>